<feature type="region of interest" description="Disordered" evidence="1">
    <location>
        <begin position="107"/>
        <end position="130"/>
    </location>
</feature>
<sequence length="151" mass="16440">MSERINVIVGPAFQELHTHLAGYGNSKGERFKVLASVGAVIENSGIEMPMLGIEQTGPLESDWNGRVNIRLSDAYPELLSKLHSSDLSKAKRLKLLANLGLLAMRGECPSPGPRSAQHSEQKLDDKRSSKSEIDRLGLAAGLFDEGDTTWL</sequence>
<proteinExistence type="predicted"/>
<keyword evidence="3" id="KW-1185">Reference proteome</keyword>
<dbReference type="AlphaFoldDB" id="A0A4P7XNR0"/>
<protein>
    <submittedName>
        <fullName evidence="2">Uncharacterized protein</fullName>
    </submittedName>
</protein>
<reference evidence="2 3" key="1">
    <citation type="submission" date="2018-07" db="EMBL/GenBank/DDBJ databases">
        <title>Marsedoiliclastica nanhaica gen. nov. sp. nov., a novel marine hydrocarbonoclastic bacterium isolated from an in-situ enriched hydrocarbon-degrading consortium in deep-sea sediment.</title>
        <authorList>
            <person name="Dong C."/>
            <person name="Ma T."/>
            <person name="Liu R."/>
            <person name="Shao Z."/>
        </authorList>
    </citation>
    <scope>NUCLEOTIDE SEQUENCE [LARGE SCALE GENOMIC DNA]</scope>
    <source>
        <strain evidence="3">soil36-7</strain>
        <plasmid evidence="2 3">psoil36-7</plasmid>
    </source>
</reference>
<evidence type="ECO:0000313" key="2">
    <source>
        <dbReference type="EMBL" id="QCF28087.1"/>
    </source>
</evidence>
<accession>A0A4P7XNR0</accession>
<name>A0A4P7XNR0_9ALTE</name>
<dbReference type="KEGG" id="hmi:soil367_18615"/>
<dbReference type="EMBL" id="CP031094">
    <property type="protein sequence ID" value="QCF28087.1"/>
    <property type="molecule type" value="Genomic_DNA"/>
</dbReference>
<keyword evidence="2" id="KW-0614">Plasmid</keyword>
<evidence type="ECO:0000256" key="1">
    <source>
        <dbReference type="SAM" id="MobiDB-lite"/>
    </source>
</evidence>
<evidence type="ECO:0000313" key="3">
    <source>
        <dbReference type="Proteomes" id="UP000298049"/>
    </source>
</evidence>
<dbReference type="Proteomes" id="UP000298049">
    <property type="component" value="Plasmid psoil36-7"/>
</dbReference>
<dbReference type="GeneID" id="40106940"/>
<organism evidence="2 3">
    <name type="scientific">Hydrocarboniclastica marina</name>
    <dbReference type="NCBI Taxonomy" id="2259620"/>
    <lineage>
        <taxon>Bacteria</taxon>
        <taxon>Pseudomonadati</taxon>
        <taxon>Pseudomonadota</taxon>
        <taxon>Gammaproteobacteria</taxon>
        <taxon>Alteromonadales</taxon>
        <taxon>Alteromonadaceae</taxon>
        <taxon>Hydrocarboniclastica</taxon>
    </lineage>
</organism>
<geneLocation type="plasmid" evidence="2 3">
    <name>psoil36-7</name>
</geneLocation>
<gene>
    <name evidence="2" type="ORF">soil367_18615</name>
</gene>
<feature type="compositionally biased region" description="Basic and acidic residues" evidence="1">
    <location>
        <begin position="117"/>
        <end position="130"/>
    </location>
</feature>
<dbReference type="RefSeq" id="WP_136550760.1">
    <property type="nucleotide sequence ID" value="NZ_CP031094.1"/>
</dbReference>